<dbReference type="Pfam" id="PF20231">
    <property type="entry name" value="DUF6589"/>
    <property type="match status" value="2"/>
</dbReference>
<dbReference type="Proteomes" id="UP000823405">
    <property type="component" value="Unassembled WGS sequence"/>
</dbReference>
<organism evidence="2 3">
    <name type="scientific">Linnemannia gamsii</name>
    <dbReference type="NCBI Taxonomy" id="64522"/>
    <lineage>
        <taxon>Eukaryota</taxon>
        <taxon>Fungi</taxon>
        <taxon>Fungi incertae sedis</taxon>
        <taxon>Mucoromycota</taxon>
        <taxon>Mortierellomycotina</taxon>
        <taxon>Mortierellomycetes</taxon>
        <taxon>Mortierellales</taxon>
        <taxon>Mortierellaceae</taxon>
        <taxon>Linnemannia</taxon>
    </lineage>
</organism>
<protein>
    <recommendedName>
        <fullName evidence="1">DUF6589 domain-containing protein</fullName>
    </recommendedName>
</protein>
<dbReference type="InterPro" id="IPR046496">
    <property type="entry name" value="DUF6589"/>
</dbReference>
<feature type="non-terminal residue" evidence="2">
    <location>
        <position position="468"/>
    </location>
</feature>
<dbReference type="EMBL" id="JAAAIN010000014">
    <property type="protein sequence ID" value="KAG0322986.1"/>
    <property type="molecule type" value="Genomic_DNA"/>
</dbReference>
<sequence>VDKCDTFDNGIAATLILFPSNKDQSPAAPPALFHPEDERPEPTAGLFFPKDIDWEMFQQVVQSHTSAAIVRSLLKRSTAISIPILPIQKLDVGKTTFFPLQTMKLDESTIAGNLAVLERITQIGLQLPKYWFANPKNTAFAGDQIMNLCGTIFTHYGSPGTPDTLVSISISLGRKRLSKEKQEFKTVDELLRVVFDAMVQLLCESLRRGDASDKLDIPKFAETITNSFCGRSSPLLFGLPYTTSNINALLLLCDVAVHIELTEAIKAGDIDRIRHLLPIITSMIHGGDNTNDTLELLRLLYGIRHLWTDEWATRVLSSMLVNPKGVDGEWMATDMLQENHNYLLKSISSKGFNMSWEYLRDSISTNIRTFQAISWMFEGEVGVGSNSTKHQTPDTSRDIYKVREHLRGDGILCKPKSDQCDKGIPVVDLQRHGGDKMVGGSVARFLDWHRLEDAVDLEETEALENVIK</sequence>
<gene>
    <name evidence="2" type="ORF">BGZ97_001898</name>
</gene>
<name>A0A9P6UWP6_9FUNG</name>
<feature type="domain" description="DUF6589" evidence="1">
    <location>
        <begin position="147"/>
        <end position="390"/>
    </location>
</feature>
<comment type="caution">
    <text evidence="2">The sequence shown here is derived from an EMBL/GenBank/DDBJ whole genome shotgun (WGS) entry which is preliminary data.</text>
</comment>
<proteinExistence type="predicted"/>
<reference evidence="2" key="1">
    <citation type="journal article" date="2020" name="Fungal Divers.">
        <title>Resolving the Mortierellaceae phylogeny through synthesis of multi-gene phylogenetics and phylogenomics.</title>
        <authorList>
            <person name="Vandepol N."/>
            <person name="Liber J."/>
            <person name="Desiro A."/>
            <person name="Na H."/>
            <person name="Kennedy M."/>
            <person name="Barry K."/>
            <person name="Grigoriev I.V."/>
            <person name="Miller A.N."/>
            <person name="O'Donnell K."/>
            <person name="Stajich J.E."/>
            <person name="Bonito G."/>
        </authorList>
    </citation>
    <scope>NUCLEOTIDE SEQUENCE</scope>
    <source>
        <strain evidence="2">NVP60</strain>
    </source>
</reference>
<evidence type="ECO:0000313" key="3">
    <source>
        <dbReference type="Proteomes" id="UP000823405"/>
    </source>
</evidence>
<dbReference type="OrthoDB" id="2496395at2759"/>
<dbReference type="AlphaFoldDB" id="A0A9P6UWP6"/>
<accession>A0A9P6UWP6</accession>
<evidence type="ECO:0000259" key="1">
    <source>
        <dbReference type="Pfam" id="PF20231"/>
    </source>
</evidence>
<feature type="domain" description="DUF6589" evidence="1">
    <location>
        <begin position="39"/>
        <end position="144"/>
    </location>
</feature>
<keyword evidence="3" id="KW-1185">Reference proteome</keyword>
<evidence type="ECO:0000313" key="2">
    <source>
        <dbReference type="EMBL" id="KAG0322986.1"/>
    </source>
</evidence>